<sequence length="54" mass="6299">MAESDKVKTTIYMTPETWDRLILYIRDKYGRDTKATSITIEEAVKEFLEARVTA</sequence>
<dbReference type="AlphaFoldDB" id="A0A0F9G4W0"/>
<accession>A0A0F9G4W0</accession>
<protein>
    <submittedName>
        <fullName evidence="1">Uncharacterized protein</fullName>
    </submittedName>
</protein>
<name>A0A0F9G4W0_9ZZZZ</name>
<organism evidence="1">
    <name type="scientific">marine sediment metagenome</name>
    <dbReference type="NCBI Taxonomy" id="412755"/>
    <lineage>
        <taxon>unclassified sequences</taxon>
        <taxon>metagenomes</taxon>
        <taxon>ecological metagenomes</taxon>
    </lineage>
</organism>
<proteinExistence type="predicted"/>
<comment type="caution">
    <text evidence="1">The sequence shown here is derived from an EMBL/GenBank/DDBJ whole genome shotgun (WGS) entry which is preliminary data.</text>
</comment>
<reference evidence="1" key="1">
    <citation type="journal article" date="2015" name="Nature">
        <title>Complex archaea that bridge the gap between prokaryotes and eukaryotes.</title>
        <authorList>
            <person name="Spang A."/>
            <person name="Saw J.H."/>
            <person name="Jorgensen S.L."/>
            <person name="Zaremba-Niedzwiedzka K."/>
            <person name="Martijn J."/>
            <person name="Lind A.E."/>
            <person name="van Eijk R."/>
            <person name="Schleper C."/>
            <person name="Guy L."/>
            <person name="Ettema T.J."/>
        </authorList>
    </citation>
    <scope>NUCLEOTIDE SEQUENCE</scope>
</reference>
<gene>
    <name evidence="1" type="ORF">LCGC14_1871710</name>
</gene>
<dbReference type="EMBL" id="LAZR01019108">
    <property type="protein sequence ID" value="KKL93738.1"/>
    <property type="molecule type" value="Genomic_DNA"/>
</dbReference>
<evidence type="ECO:0000313" key="1">
    <source>
        <dbReference type="EMBL" id="KKL93738.1"/>
    </source>
</evidence>